<name>A0ABN0B886_9HELI</name>
<dbReference type="SUPFAM" id="SSF48317">
    <property type="entry name" value="Acid phosphatase/Vanadium-dependent haloperoxidase"/>
    <property type="match status" value="1"/>
</dbReference>
<evidence type="ECO:0000256" key="1">
    <source>
        <dbReference type="SAM" id="Phobius"/>
    </source>
</evidence>
<organism evidence="3 4">
    <name type="scientific">Helicobacter cinaedi CCUG 18818 = ATCC BAA-847</name>
    <dbReference type="NCBI Taxonomy" id="537971"/>
    <lineage>
        <taxon>Bacteria</taxon>
        <taxon>Pseudomonadati</taxon>
        <taxon>Campylobacterota</taxon>
        <taxon>Epsilonproteobacteria</taxon>
        <taxon>Campylobacterales</taxon>
        <taxon>Helicobacteraceae</taxon>
        <taxon>Helicobacter</taxon>
    </lineage>
</organism>
<dbReference type="Proteomes" id="UP000005755">
    <property type="component" value="Unassembled WGS sequence"/>
</dbReference>
<dbReference type="SMART" id="SM00014">
    <property type="entry name" value="acidPPc"/>
    <property type="match status" value="1"/>
</dbReference>
<feature type="transmembrane region" description="Helical" evidence="1">
    <location>
        <begin position="127"/>
        <end position="145"/>
    </location>
</feature>
<keyword evidence="1" id="KW-1133">Transmembrane helix</keyword>
<dbReference type="PANTHER" id="PTHR14969">
    <property type="entry name" value="SPHINGOSINE-1-PHOSPHATE PHOSPHOHYDROLASE"/>
    <property type="match status" value="1"/>
</dbReference>
<sequence>MKECVLYKKNLMTLMLCIGLQKGLYAQKSGFKIYGDVMQILPFAMMAYSCAIDDMQGVKEQAIGAGATFLTTHAIKQGFVIVSRSNESNARISQRPNNGGFDGFPSGHTSFTFSAAGFAQKRYGWKWGVPLSLIGASVGASRVYAERHTTTQVIAGAILGFSLSYFLANKQSKDSQLTAWVSNAENGTQSYHIGYIKRF</sequence>
<evidence type="ECO:0000313" key="4">
    <source>
        <dbReference type="Proteomes" id="UP000005755"/>
    </source>
</evidence>
<feature type="transmembrane region" description="Helical" evidence="1">
    <location>
        <begin position="151"/>
        <end position="168"/>
    </location>
</feature>
<keyword evidence="1" id="KW-0472">Membrane</keyword>
<dbReference type="PANTHER" id="PTHR14969:SF13">
    <property type="entry name" value="AT30094P"/>
    <property type="match status" value="1"/>
</dbReference>
<dbReference type="Pfam" id="PF01569">
    <property type="entry name" value="PAP2"/>
    <property type="match status" value="1"/>
</dbReference>
<keyword evidence="4" id="KW-1185">Reference proteome</keyword>
<evidence type="ECO:0000259" key="2">
    <source>
        <dbReference type="SMART" id="SM00014"/>
    </source>
</evidence>
<dbReference type="Gene3D" id="1.20.144.10">
    <property type="entry name" value="Phosphatidic acid phosphatase type 2/haloperoxidase"/>
    <property type="match status" value="1"/>
</dbReference>
<protein>
    <submittedName>
        <fullName evidence="3">PAP2 family protein</fullName>
    </submittedName>
</protein>
<dbReference type="InterPro" id="IPR000326">
    <property type="entry name" value="PAP2/HPO"/>
</dbReference>
<reference evidence="4" key="1">
    <citation type="journal article" date="2014" name="Genome Announc.">
        <title>Draft genome sequences of six enterohepatic helicobacter species isolated from humans and one from rhesus macaques.</title>
        <authorList>
            <person name="Shen Z."/>
            <person name="Sheh A."/>
            <person name="Young S.K."/>
            <person name="Abouelliel A."/>
            <person name="Ward D.V."/>
            <person name="Earl A.M."/>
            <person name="Fox J.G."/>
        </authorList>
    </citation>
    <scope>NUCLEOTIDE SEQUENCE [LARGE SCALE GENOMIC DNA]</scope>
    <source>
        <strain evidence="4">CCUG 18818</strain>
    </source>
</reference>
<feature type="domain" description="Phosphatidic acid phosphatase type 2/haloperoxidase" evidence="2">
    <location>
        <begin position="56"/>
        <end position="168"/>
    </location>
</feature>
<keyword evidence="1" id="KW-0812">Transmembrane</keyword>
<dbReference type="InterPro" id="IPR036938">
    <property type="entry name" value="PAP2/HPO_sf"/>
</dbReference>
<evidence type="ECO:0000313" key="3">
    <source>
        <dbReference type="EMBL" id="EFR45611.1"/>
    </source>
</evidence>
<gene>
    <name evidence="3" type="ORF">HCCG_00157</name>
</gene>
<dbReference type="CDD" id="cd03394">
    <property type="entry name" value="PAP2_like_5"/>
    <property type="match status" value="1"/>
</dbReference>
<accession>A0ABN0B886</accession>
<dbReference type="EMBL" id="DS990391">
    <property type="protein sequence ID" value="EFR45611.1"/>
    <property type="molecule type" value="Genomic_DNA"/>
</dbReference>
<proteinExistence type="predicted"/>